<dbReference type="Pfam" id="PF00650">
    <property type="entry name" value="CRAL_TRIO"/>
    <property type="match status" value="1"/>
</dbReference>
<evidence type="ECO:0000313" key="2">
    <source>
        <dbReference type="EMBL" id="ESN97529.1"/>
    </source>
</evidence>
<evidence type="ECO:0000259" key="1">
    <source>
        <dbReference type="PROSITE" id="PS50191"/>
    </source>
</evidence>
<dbReference type="GeneID" id="20206536"/>
<dbReference type="OrthoDB" id="75724at2759"/>
<sequence length="343" mass="39658">MAHNLYLNFNENNNGEGERGATTETTLTPLDEVTRSKAFKELNEDTKDRLEAVECLRSWINTQPAYKYTKFLISFLRARKFSQSGSRDLLKRHLMMKTKMRGWFENVDPCEAGLLAVLKDGFAHPLSKRSPDGCLIVMFNYGKLRPWCGRYTKQDILRAIVCVTYFIFFLNELTQINGVYIVNDLSNMTFKHQTLFSLEEQRLFYGGWHKSIPARIKKICLYNVGSFGDFFFMILKMVTPDKLMHRIINCGSSLEDLSKEIPEECLPVEYKTVGNAEKNDSTTSDNIGYKIFMMNDAESMLEEMMKPEVRSRIMYLSDPQFHMDANKLSSPSVAESFRKFIAD</sequence>
<name>T1FCI7_HELRO</name>
<reference evidence="3" key="3">
    <citation type="submission" date="2015-06" db="UniProtKB">
        <authorList>
            <consortium name="EnsemblMetazoa"/>
        </authorList>
    </citation>
    <scope>IDENTIFICATION</scope>
</reference>
<dbReference type="InterPro" id="IPR001251">
    <property type="entry name" value="CRAL-TRIO_dom"/>
</dbReference>
<dbReference type="RefSeq" id="XP_009024355.1">
    <property type="nucleotide sequence ID" value="XM_009026107.1"/>
</dbReference>
<reference evidence="4" key="1">
    <citation type="submission" date="2012-12" db="EMBL/GenBank/DDBJ databases">
        <authorList>
            <person name="Hellsten U."/>
            <person name="Grimwood J."/>
            <person name="Chapman J.A."/>
            <person name="Shapiro H."/>
            <person name="Aerts A."/>
            <person name="Otillar R.P."/>
            <person name="Terry A.Y."/>
            <person name="Boore J.L."/>
            <person name="Simakov O."/>
            <person name="Marletaz F."/>
            <person name="Cho S.-J."/>
            <person name="Edsinger-Gonzales E."/>
            <person name="Havlak P."/>
            <person name="Kuo D.-H."/>
            <person name="Larsson T."/>
            <person name="Lv J."/>
            <person name="Arendt D."/>
            <person name="Savage R."/>
            <person name="Osoegawa K."/>
            <person name="de Jong P."/>
            <person name="Lindberg D.R."/>
            <person name="Seaver E.C."/>
            <person name="Weisblat D.A."/>
            <person name="Putnam N.H."/>
            <person name="Grigoriev I.V."/>
            <person name="Rokhsar D.S."/>
        </authorList>
    </citation>
    <scope>NUCLEOTIDE SEQUENCE</scope>
</reference>
<dbReference type="InterPro" id="IPR036273">
    <property type="entry name" value="CRAL/TRIO_N_dom_sf"/>
</dbReference>
<dbReference type="EnsemblMetazoa" id="HelroT177959">
    <property type="protein sequence ID" value="HelroP177959"/>
    <property type="gene ID" value="HelroG177959"/>
</dbReference>
<dbReference type="PANTHER" id="PTHR10174">
    <property type="entry name" value="ALPHA-TOCOPHEROL TRANSFER PROTEIN-RELATED"/>
    <property type="match status" value="1"/>
</dbReference>
<dbReference type="Gene3D" id="3.40.525.10">
    <property type="entry name" value="CRAL-TRIO lipid binding domain"/>
    <property type="match status" value="1"/>
</dbReference>
<gene>
    <name evidence="3" type="primary">20206536</name>
    <name evidence="2" type="ORF">HELRODRAFT_177959</name>
</gene>
<dbReference type="PANTHER" id="PTHR10174:SF208">
    <property type="entry name" value="CRAL-TRIO DOMAIN-CONTAINING PROTEIN DDB_G0278031"/>
    <property type="match status" value="1"/>
</dbReference>
<protein>
    <recommendedName>
        <fullName evidence="1">CRAL-TRIO domain-containing protein</fullName>
    </recommendedName>
</protein>
<dbReference type="InterPro" id="IPR036865">
    <property type="entry name" value="CRAL-TRIO_dom_sf"/>
</dbReference>
<evidence type="ECO:0000313" key="3">
    <source>
        <dbReference type="EnsemblMetazoa" id="HelroP177959"/>
    </source>
</evidence>
<dbReference type="EMBL" id="KB097336">
    <property type="protein sequence ID" value="ESN97529.1"/>
    <property type="molecule type" value="Genomic_DNA"/>
</dbReference>
<dbReference type="eggNOG" id="KOG1471">
    <property type="taxonomic scope" value="Eukaryota"/>
</dbReference>
<dbReference type="HOGENOM" id="CLU_809581_0_0_1"/>
<accession>T1FCI7</accession>
<feature type="domain" description="CRAL-TRIO" evidence="1">
    <location>
        <begin position="114"/>
        <end position="278"/>
    </location>
</feature>
<organism evidence="3 4">
    <name type="scientific">Helobdella robusta</name>
    <name type="common">Californian leech</name>
    <dbReference type="NCBI Taxonomy" id="6412"/>
    <lineage>
        <taxon>Eukaryota</taxon>
        <taxon>Metazoa</taxon>
        <taxon>Spiralia</taxon>
        <taxon>Lophotrochozoa</taxon>
        <taxon>Annelida</taxon>
        <taxon>Clitellata</taxon>
        <taxon>Hirudinea</taxon>
        <taxon>Rhynchobdellida</taxon>
        <taxon>Glossiphoniidae</taxon>
        <taxon>Helobdella</taxon>
    </lineage>
</organism>
<proteinExistence type="predicted"/>
<dbReference type="KEGG" id="hro:HELRODRAFT_177959"/>
<dbReference type="CTD" id="20206536"/>
<dbReference type="AlphaFoldDB" id="T1FCI7"/>
<dbReference type="Gene3D" id="1.20.5.1200">
    <property type="entry name" value="Alpha-tocopherol transfer"/>
    <property type="match status" value="1"/>
</dbReference>
<dbReference type="SUPFAM" id="SSF46938">
    <property type="entry name" value="CRAL/TRIO N-terminal domain"/>
    <property type="match status" value="1"/>
</dbReference>
<dbReference type="STRING" id="6412.T1FCI7"/>
<dbReference type="InParanoid" id="T1FCI7"/>
<dbReference type="GO" id="GO:1902936">
    <property type="term" value="F:phosphatidylinositol bisphosphate binding"/>
    <property type="evidence" value="ECO:0000318"/>
    <property type="project" value="GO_Central"/>
</dbReference>
<dbReference type="SUPFAM" id="SSF52087">
    <property type="entry name" value="CRAL/TRIO domain"/>
    <property type="match status" value="1"/>
</dbReference>
<dbReference type="OMA" id="SVMKHYG"/>
<reference evidence="2 4" key="2">
    <citation type="journal article" date="2013" name="Nature">
        <title>Insights into bilaterian evolution from three spiralian genomes.</title>
        <authorList>
            <person name="Simakov O."/>
            <person name="Marletaz F."/>
            <person name="Cho S.J."/>
            <person name="Edsinger-Gonzales E."/>
            <person name="Havlak P."/>
            <person name="Hellsten U."/>
            <person name="Kuo D.H."/>
            <person name="Larsson T."/>
            <person name="Lv J."/>
            <person name="Arendt D."/>
            <person name="Savage R."/>
            <person name="Osoegawa K."/>
            <person name="de Jong P."/>
            <person name="Grimwood J."/>
            <person name="Chapman J.A."/>
            <person name="Shapiro H."/>
            <person name="Aerts A."/>
            <person name="Otillar R.P."/>
            <person name="Terry A.Y."/>
            <person name="Boore J.L."/>
            <person name="Grigoriev I.V."/>
            <person name="Lindberg D.R."/>
            <person name="Seaver E.C."/>
            <person name="Weisblat D.A."/>
            <person name="Putnam N.H."/>
            <person name="Rokhsar D.S."/>
        </authorList>
    </citation>
    <scope>NUCLEOTIDE SEQUENCE</scope>
</reference>
<dbReference type="EMBL" id="AMQM01006265">
    <property type="status" value="NOT_ANNOTATED_CDS"/>
    <property type="molecule type" value="Genomic_DNA"/>
</dbReference>
<dbReference type="PRINTS" id="PR00180">
    <property type="entry name" value="CRETINALDHBP"/>
</dbReference>
<dbReference type="Proteomes" id="UP000015101">
    <property type="component" value="Unassembled WGS sequence"/>
</dbReference>
<dbReference type="Gene3D" id="1.10.8.20">
    <property type="entry name" value="N-terminal domain of phosphatidylinositol transfer protein sec14p"/>
    <property type="match status" value="1"/>
</dbReference>
<evidence type="ECO:0000313" key="4">
    <source>
        <dbReference type="Proteomes" id="UP000015101"/>
    </source>
</evidence>
<keyword evidence="4" id="KW-1185">Reference proteome</keyword>
<dbReference type="PROSITE" id="PS50191">
    <property type="entry name" value="CRAL_TRIO"/>
    <property type="match status" value="1"/>
</dbReference>